<reference evidence="5" key="1">
    <citation type="journal article" date="2020" name="bioRxiv">
        <title>A rank-normalized archaeal taxonomy based on genome phylogeny resolves widespread incomplete and uneven classifications.</title>
        <authorList>
            <person name="Rinke C."/>
            <person name="Chuvochina M."/>
            <person name="Mussig A.J."/>
            <person name="Chaumeil P.-A."/>
            <person name="Waite D.W."/>
            <person name="Whitman W.B."/>
            <person name="Parks D.H."/>
            <person name="Hugenholtz P."/>
        </authorList>
    </citation>
    <scope>NUCLEOTIDE SEQUENCE [LARGE SCALE GENOMIC DNA]</scope>
</reference>
<sequence>MENQSYYFTAIKGEFLVERVPTGIEGLDKLVQGGIPKGASVLLSGSAGTGKTILALQYLYNGAVKYNEAGVYITFEGSPKTIAWDMESFGWDFKKLQDKSLLKIYRLNLTATSPALAEQQIEAELRIISRMVKELNAKRLVVDSTTAFAARLGGEAAVRNILYNFCDSLKQLECTSLLTTETGSGRTDFSAFGVEEFVSDGIIAMYFTPPNRSIHVRKMRGTSHSKKVHPFEITEKGITIKDKDEVLWEALSK</sequence>
<dbReference type="PANTHER" id="PTHR43637">
    <property type="entry name" value="UPF0273 PROTEIN TM_0370"/>
    <property type="match status" value="1"/>
</dbReference>
<dbReference type="EMBL" id="DUFJ01000084">
    <property type="protein sequence ID" value="HIH33364.1"/>
    <property type="molecule type" value="Genomic_DNA"/>
</dbReference>
<dbReference type="Pfam" id="PF06745">
    <property type="entry name" value="ATPase"/>
    <property type="match status" value="1"/>
</dbReference>
<dbReference type="PANTHER" id="PTHR43637:SF2">
    <property type="entry name" value="PROTEIN GVPD 1"/>
    <property type="match status" value="1"/>
</dbReference>
<dbReference type="PROSITE" id="PS51146">
    <property type="entry name" value="KAIC"/>
    <property type="match status" value="1"/>
</dbReference>
<evidence type="ECO:0000313" key="5">
    <source>
        <dbReference type="Proteomes" id="UP000527315"/>
    </source>
</evidence>
<dbReference type="InterPro" id="IPR027417">
    <property type="entry name" value="P-loop_NTPase"/>
</dbReference>
<protein>
    <submittedName>
        <fullName evidence="4">AAA family ATPase</fullName>
    </submittedName>
</protein>
<dbReference type="AlphaFoldDB" id="A0A7J4KUJ5"/>
<dbReference type="GO" id="GO:0005524">
    <property type="term" value="F:ATP binding"/>
    <property type="evidence" value="ECO:0007669"/>
    <property type="project" value="UniProtKB-KW"/>
</dbReference>
<proteinExistence type="predicted"/>
<accession>A0A7J4KUJ5</accession>
<keyword evidence="1" id="KW-0547">Nucleotide-binding</keyword>
<dbReference type="Proteomes" id="UP000527315">
    <property type="component" value="Unassembled WGS sequence"/>
</dbReference>
<gene>
    <name evidence="4" type="ORF">HA227_03865</name>
</gene>
<dbReference type="InterPro" id="IPR010624">
    <property type="entry name" value="KaiC_dom"/>
</dbReference>
<dbReference type="Gene3D" id="3.40.50.300">
    <property type="entry name" value="P-loop containing nucleotide triphosphate hydrolases"/>
    <property type="match status" value="1"/>
</dbReference>
<dbReference type="CDD" id="cd01124">
    <property type="entry name" value="KaiC-like"/>
    <property type="match status" value="1"/>
</dbReference>
<evidence type="ECO:0000313" key="4">
    <source>
        <dbReference type="EMBL" id="HIH33364.1"/>
    </source>
</evidence>
<organism evidence="4 5">
    <name type="scientific">Candidatus Iainarchaeum sp</name>
    <dbReference type="NCBI Taxonomy" id="3101447"/>
    <lineage>
        <taxon>Archaea</taxon>
        <taxon>Candidatus Iainarchaeota</taxon>
        <taxon>Candidatus Iainarchaeia</taxon>
        <taxon>Candidatus Iainarchaeales</taxon>
        <taxon>Candidatus Iainarchaeaceae</taxon>
        <taxon>Candidatus Iainarchaeum</taxon>
    </lineage>
</organism>
<dbReference type="SUPFAM" id="SSF52540">
    <property type="entry name" value="P-loop containing nucleoside triphosphate hydrolases"/>
    <property type="match status" value="1"/>
</dbReference>
<dbReference type="InterPro" id="IPR014774">
    <property type="entry name" value="KaiC-like_dom"/>
</dbReference>
<name>A0A7J4KUJ5_9ARCH</name>
<comment type="caution">
    <text evidence="4">The sequence shown here is derived from an EMBL/GenBank/DDBJ whole genome shotgun (WGS) entry which is preliminary data.</text>
</comment>
<keyword evidence="2" id="KW-0067">ATP-binding</keyword>
<evidence type="ECO:0000256" key="1">
    <source>
        <dbReference type="ARBA" id="ARBA00022741"/>
    </source>
</evidence>
<feature type="domain" description="KaiC" evidence="3">
    <location>
        <begin position="18"/>
        <end position="253"/>
    </location>
</feature>
<evidence type="ECO:0000259" key="3">
    <source>
        <dbReference type="PROSITE" id="PS51146"/>
    </source>
</evidence>
<evidence type="ECO:0000256" key="2">
    <source>
        <dbReference type="ARBA" id="ARBA00022840"/>
    </source>
</evidence>